<keyword evidence="2" id="KW-1133">Transmembrane helix</keyword>
<gene>
    <name evidence="3" type="ORF">Adu01nite_51090</name>
</gene>
<proteinExistence type="predicted"/>
<protein>
    <recommendedName>
        <fullName evidence="5">FtsX-like permease family protein</fullName>
    </recommendedName>
</protein>
<sequence>MRPVDRLTMAAMLGGLRQRAWSLLILAAFLVLAAAGAAGQMFAEASGNAAFQVRLGEVAAARQSDAAVVRMSADVGPKSFDQQAVIDDLRAVPGLTEPDLTGQSVGAELAAPKFWGFTANAGDRHERGRLFAVGSPADELVAVGAPAGTDGLWLPEPMAAELGVRAGDQIMLALVIGNRGTPQRVTTTVGGIYAVDAAGRLPAETPPSRKWALRRGDTPDDTEYRTIPAYLLIGDVATVERLAQATGDQIFWAVEAALAPGGTLADARRTAARLEEVRRKYATALPAEGDDPLALRFASGIGRIAETAQATTDTVRQRTRPVEWAATGVGLASVLAVALLTARRREREIRHAVAVGMSPLRVGGLWLLEHLLPAALGAALGWLAAWQLVARLGPPGRIDESLAPAARAGATVALAGLLTVACVGALAALRRVRPSPPATARRPLPWSAMVVVVALVAAAGLISAGGSAEGIDLLVPLLILAAVGVLAGWLPGRLAGGARLPASPRRAVVWLARRGLDSGGAERRLAVTVVTAGLGMLLFGLSAVESTTVSAGDRIAVAAGAESVAVLDGGSSSLDDAAVSVPPDDPLRGGPPDAPVAGSRIPPLPAGNTVVWRSDVLTPLDDFRKDLLVIDPARFLDVAMWGHGPDLAAARAAVAALAANPGTADENNGSGSARAIVVGDPASALVDTIRVAVGASTEDVEVAARVAAFPGMQGRPMYVVAATPMFAKLGPDDPRLRPRTAMPAGVQLFRTFLWSSTSVQPVLTAKGVQPESLASATLLRQDATYIATGRARSYQLAIAGYLALLAVLTLGVYAQRTAVLRRPTDLMLARVGLGRARVRRARSLEFVLLAVVALAAAVAGVAALAPIAGRLLDDQPGLLPRYAFQLSALGLVITAVAAVVATALAVALTTMRSVSAEEDAYRDD</sequence>
<keyword evidence="2" id="KW-0812">Transmembrane</keyword>
<evidence type="ECO:0000313" key="4">
    <source>
        <dbReference type="Proteomes" id="UP000637628"/>
    </source>
</evidence>
<reference evidence="3 4" key="1">
    <citation type="submission" date="2021-01" db="EMBL/GenBank/DDBJ databases">
        <title>Whole genome shotgun sequence of Actinoplanes durhamensis NBRC 14914.</title>
        <authorList>
            <person name="Komaki H."/>
            <person name="Tamura T."/>
        </authorList>
    </citation>
    <scope>NUCLEOTIDE SEQUENCE [LARGE SCALE GENOMIC DNA]</scope>
    <source>
        <strain evidence="3 4">NBRC 14914</strain>
    </source>
</reference>
<feature type="transmembrane region" description="Helical" evidence="2">
    <location>
        <begin position="794"/>
        <end position="814"/>
    </location>
</feature>
<feature type="transmembrane region" description="Helical" evidence="2">
    <location>
        <begin position="324"/>
        <end position="342"/>
    </location>
</feature>
<name>A0ABQ3Z1S7_9ACTN</name>
<evidence type="ECO:0000313" key="3">
    <source>
        <dbReference type="EMBL" id="GIE03759.1"/>
    </source>
</evidence>
<feature type="transmembrane region" description="Helical" evidence="2">
    <location>
        <begin position="363"/>
        <end position="388"/>
    </location>
</feature>
<feature type="transmembrane region" description="Helical" evidence="2">
    <location>
        <begin position="444"/>
        <end position="464"/>
    </location>
</feature>
<dbReference type="EMBL" id="BOML01000040">
    <property type="protein sequence ID" value="GIE03759.1"/>
    <property type="molecule type" value="Genomic_DNA"/>
</dbReference>
<feature type="transmembrane region" description="Helical" evidence="2">
    <location>
        <begin position="846"/>
        <end position="868"/>
    </location>
</feature>
<keyword evidence="4" id="KW-1185">Reference proteome</keyword>
<dbReference type="RefSeq" id="WP_203729953.1">
    <property type="nucleotide sequence ID" value="NZ_BOML01000040.1"/>
</dbReference>
<dbReference type="Proteomes" id="UP000637628">
    <property type="component" value="Unassembled WGS sequence"/>
</dbReference>
<feature type="region of interest" description="Disordered" evidence="1">
    <location>
        <begin position="575"/>
        <end position="601"/>
    </location>
</feature>
<evidence type="ECO:0008006" key="5">
    <source>
        <dbReference type="Google" id="ProtNLM"/>
    </source>
</evidence>
<comment type="caution">
    <text evidence="3">The sequence shown here is derived from an EMBL/GenBank/DDBJ whole genome shotgun (WGS) entry which is preliminary data.</text>
</comment>
<accession>A0ABQ3Z1S7</accession>
<feature type="transmembrane region" description="Helical" evidence="2">
    <location>
        <begin position="470"/>
        <end position="490"/>
    </location>
</feature>
<evidence type="ECO:0000256" key="1">
    <source>
        <dbReference type="SAM" id="MobiDB-lite"/>
    </source>
</evidence>
<organism evidence="3 4">
    <name type="scientific">Paractinoplanes durhamensis</name>
    <dbReference type="NCBI Taxonomy" id="113563"/>
    <lineage>
        <taxon>Bacteria</taxon>
        <taxon>Bacillati</taxon>
        <taxon>Actinomycetota</taxon>
        <taxon>Actinomycetes</taxon>
        <taxon>Micromonosporales</taxon>
        <taxon>Micromonosporaceae</taxon>
        <taxon>Paractinoplanes</taxon>
    </lineage>
</organism>
<feature type="transmembrane region" description="Helical" evidence="2">
    <location>
        <begin position="888"/>
        <end position="908"/>
    </location>
</feature>
<feature type="transmembrane region" description="Helical" evidence="2">
    <location>
        <begin position="525"/>
        <end position="544"/>
    </location>
</feature>
<feature type="transmembrane region" description="Helical" evidence="2">
    <location>
        <begin position="408"/>
        <end position="432"/>
    </location>
</feature>
<keyword evidence="2" id="KW-0472">Membrane</keyword>
<evidence type="ECO:0000256" key="2">
    <source>
        <dbReference type="SAM" id="Phobius"/>
    </source>
</evidence>